<sequence>MNWQGGPVHKLYLEGELEETPLVLHDFLTIFPDVLDLNLTINCIDLSIDEADIQRLIDTLSRSRIRRILTGDGIVDILLPRLQRKPFPTLVEINFGTHEEDWVKIPTLVLATVSSLRSFILMSDK</sequence>
<organism evidence="1 2">
    <name type="scientific">Obba rivulosa</name>
    <dbReference type="NCBI Taxonomy" id="1052685"/>
    <lineage>
        <taxon>Eukaryota</taxon>
        <taxon>Fungi</taxon>
        <taxon>Dikarya</taxon>
        <taxon>Basidiomycota</taxon>
        <taxon>Agaricomycotina</taxon>
        <taxon>Agaricomycetes</taxon>
        <taxon>Polyporales</taxon>
        <taxon>Gelatoporiaceae</taxon>
        <taxon>Obba</taxon>
    </lineage>
</organism>
<accession>A0A8E2AY86</accession>
<protein>
    <submittedName>
        <fullName evidence="1">Uncharacterized protein</fullName>
    </submittedName>
</protein>
<gene>
    <name evidence="1" type="ORF">OBBRIDRAFT_804022</name>
</gene>
<keyword evidence="2" id="KW-1185">Reference proteome</keyword>
<name>A0A8E2AY86_9APHY</name>
<dbReference type="EMBL" id="KV722405">
    <property type="protein sequence ID" value="OCH90389.1"/>
    <property type="molecule type" value="Genomic_DNA"/>
</dbReference>
<dbReference type="AlphaFoldDB" id="A0A8E2AY86"/>
<evidence type="ECO:0000313" key="2">
    <source>
        <dbReference type="Proteomes" id="UP000250043"/>
    </source>
</evidence>
<evidence type="ECO:0000313" key="1">
    <source>
        <dbReference type="EMBL" id="OCH90389.1"/>
    </source>
</evidence>
<proteinExistence type="predicted"/>
<dbReference type="Proteomes" id="UP000250043">
    <property type="component" value="Unassembled WGS sequence"/>
</dbReference>
<reference evidence="1 2" key="1">
    <citation type="submission" date="2016-07" db="EMBL/GenBank/DDBJ databases">
        <title>Draft genome of the white-rot fungus Obba rivulosa 3A-2.</title>
        <authorList>
            <consortium name="DOE Joint Genome Institute"/>
            <person name="Miettinen O."/>
            <person name="Riley R."/>
            <person name="Acob R."/>
            <person name="Barry K."/>
            <person name="Cullen D."/>
            <person name="De Vries R."/>
            <person name="Hainaut M."/>
            <person name="Hatakka A."/>
            <person name="Henrissat B."/>
            <person name="Hilden K."/>
            <person name="Kuo R."/>
            <person name="Labutti K."/>
            <person name="Lipzen A."/>
            <person name="Makela M.R."/>
            <person name="Sandor L."/>
            <person name="Spatafora J.W."/>
            <person name="Grigoriev I.V."/>
            <person name="Hibbett D.S."/>
        </authorList>
    </citation>
    <scope>NUCLEOTIDE SEQUENCE [LARGE SCALE GENOMIC DNA]</scope>
    <source>
        <strain evidence="1 2">3A-2</strain>
    </source>
</reference>